<name>A0ABR4PFP6_9HELO</name>
<sequence>MEDSIMNSEHSETLLWKSWDDFDHTKTLYLGVQRSTFLVHQADDYAPFILQTCGQYDWTEWRGKMIQLARHNAAFTTPRFMFQHENSIYVGSDVEEFGITLADLIACTIPMLEIHASAVLKQVVQALCKVESLGLVYHDLTASKIFISRAGMVRLAGFGPRLRPQALDAARPNPDNQDVGYLANYILTGLPRILGYSQTLDQKMVVQMKYTKLEVDIDRQFDTAFFDFVDSCMDPICELQRLLRNKFLVVGNQSCLIPLVYNAERTALRAVWRP</sequence>
<comment type="caution">
    <text evidence="1">The sequence shown here is derived from an EMBL/GenBank/DDBJ whole genome shotgun (WGS) entry which is preliminary data.</text>
</comment>
<dbReference type="SUPFAM" id="SSF56112">
    <property type="entry name" value="Protein kinase-like (PK-like)"/>
    <property type="match status" value="1"/>
</dbReference>
<dbReference type="InterPro" id="IPR011009">
    <property type="entry name" value="Kinase-like_dom_sf"/>
</dbReference>
<proteinExistence type="predicted"/>
<evidence type="ECO:0000313" key="2">
    <source>
        <dbReference type="Proteomes" id="UP001629113"/>
    </source>
</evidence>
<keyword evidence="2" id="KW-1185">Reference proteome</keyword>
<evidence type="ECO:0008006" key="3">
    <source>
        <dbReference type="Google" id="ProtNLM"/>
    </source>
</evidence>
<protein>
    <recommendedName>
        <fullName evidence="3">Protein kinase domain-containing protein</fullName>
    </recommendedName>
</protein>
<dbReference type="Proteomes" id="UP001629113">
    <property type="component" value="Unassembled WGS sequence"/>
</dbReference>
<accession>A0ABR4PFP6</accession>
<dbReference type="Gene3D" id="1.10.510.10">
    <property type="entry name" value="Transferase(Phosphotransferase) domain 1"/>
    <property type="match status" value="1"/>
</dbReference>
<organism evidence="1 2">
    <name type="scientific">Phlyctema vagabunda</name>
    <dbReference type="NCBI Taxonomy" id="108571"/>
    <lineage>
        <taxon>Eukaryota</taxon>
        <taxon>Fungi</taxon>
        <taxon>Dikarya</taxon>
        <taxon>Ascomycota</taxon>
        <taxon>Pezizomycotina</taxon>
        <taxon>Leotiomycetes</taxon>
        <taxon>Helotiales</taxon>
        <taxon>Dermateaceae</taxon>
        <taxon>Phlyctema</taxon>
    </lineage>
</organism>
<reference evidence="1 2" key="1">
    <citation type="submission" date="2024-06" db="EMBL/GenBank/DDBJ databases">
        <title>Complete genome of Phlyctema vagabunda strain 19-DSS-EL-015.</title>
        <authorList>
            <person name="Fiorenzani C."/>
        </authorList>
    </citation>
    <scope>NUCLEOTIDE SEQUENCE [LARGE SCALE GENOMIC DNA]</scope>
    <source>
        <strain evidence="1 2">19-DSS-EL-015</strain>
    </source>
</reference>
<evidence type="ECO:0000313" key="1">
    <source>
        <dbReference type="EMBL" id="KAL3421821.1"/>
    </source>
</evidence>
<gene>
    <name evidence="1" type="ORF">PVAG01_05977</name>
</gene>
<dbReference type="EMBL" id="JBFCZG010000005">
    <property type="protein sequence ID" value="KAL3421821.1"/>
    <property type="molecule type" value="Genomic_DNA"/>
</dbReference>